<proteinExistence type="predicted"/>
<evidence type="ECO:0000313" key="2">
    <source>
        <dbReference type="Proteomes" id="UP000887013"/>
    </source>
</evidence>
<reference evidence="1" key="1">
    <citation type="submission" date="2020-08" db="EMBL/GenBank/DDBJ databases">
        <title>Multicomponent nature underlies the extraordinary mechanical properties of spider dragline silk.</title>
        <authorList>
            <person name="Kono N."/>
            <person name="Nakamura H."/>
            <person name="Mori M."/>
            <person name="Yoshida Y."/>
            <person name="Ohtoshi R."/>
            <person name="Malay A.D."/>
            <person name="Moran D.A.P."/>
            <person name="Tomita M."/>
            <person name="Numata K."/>
            <person name="Arakawa K."/>
        </authorList>
    </citation>
    <scope>NUCLEOTIDE SEQUENCE</scope>
</reference>
<gene>
    <name evidence="1" type="ORF">NPIL_534571</name>
</gene>
<keyword evidence="2" id="KW-1185">Reference proteome</keyword>
<dbReference type="Proteomes" id="UP000887013">
    <property type="component" value="Unassembled WGS sequence"/>
</dbReference>
<dbReference type="EMBL" id="BMAW01036354">
    <property type="protein sequence ID" value="GFU43649.1"/>
    <property type="molecule type" value="Genomic_DNA"/>
</dbReference>
<dbReference type="GO" id="GO:0003676">
    <property type="term" value="F:nucleic acid binding"/>
    <property type="evidence" value="ECO:0007669"/>
    <property type="project" value="InterPro"/>
</dbReference>
<comment type="caution">
    <text evidence="1">The sequence shown here is derived from an EMBL/GenBank/DDBJ whole genome shotgun (WGS) entry which is preliminary data.</text>
</comment>
<name>A0A8X6QYE8_NEPPI</name>
<dbReference type="AlphaFoldDB" id="A0A8X6QYE8"/>
<evidence type="ECO:0000313" key="1">
    <source>
        <dbReference type="EMBL" id="GFU43649.1"/>
    </source>
</evidence>
<dbReference type="InterPro" id="IPR036397">
    <property type="entry name" value="RNaseH_sf"/>
</dbReference>
<dbReference type="Gene3D" id="3.30.420.10">
    <property type="entry name" value="Ribonuclease H-like superfamily/Ribonuclease H"/>
    <property type="match status" value="1"/>
</dbReference>
<sequence length="121" mass="14534">MVSPQEKKHAVLWFVEYQWAILMQQFRREFHKVPPQLHSMFARKTNTFPHHHHLHPSITYQHDDAPPQWSLHIRKALNVTSLSMQIQYHSTTTWPLHSPDITPLTFFLWGSIKNKFFLPQQ</sequence>
<organism evidence="1 2">
    <name type="scientific">Nephila pilipes</name>
    <name type="common">Giant wood spider</name>
    <name type="synonym">Nephila maculata</name>
    <dbReference type="NCBI Taxonomy" id="299642"/>
    <lineage>
        <taxon>Eukaryota</taxon>
        <taxon>Metazoa</taxon>
        <taxon>Ecdysozoa</taxon>
        <taxon>Arthropoda</taxon>
        <taxon>Chelicerata</taxon>
        <taxon>Arachnida</taxon>
        <taxon>Araneae</taxon>
        <taxon>Araneomorphae</taxon>
        <taxon>Entelegynae</taxon>
        <taxon>Araneoidea</taxon>
        <taxon>Nephilidae</taxon>
        <taxon>Nephila</taxon>
    </lineage>
</organism>
<accession>A0A8X6QYE8</accession>
<protein>
    <submittedName>
        <fullName evidence="1">Uncharacterized protein</fullName>
    </submittedName>
</protein>